<evidence type="ECO:0000256" key="3">
    <source>
        <dbReference type="ARBA" id="ARBA00022603"/>
    </source>
</evidence>
<dbReference type="HAMAP" id="MF_01057">
    <property type="entry name" value="tRNA_methyltr_TrmB"/>
    <property type="match status" value="1"/>
</dbReference>
<keyword evidence="9" id="KW-1185">Reference proteome</keyword>
<keyword evidence="4 7" id="KW-0808">Transferase</keyword>
<dbReference type="EC" id="2.1.1.33" evidence="7"/>
<accession>A0ABU0E7J5</accession>
<comment type="caution">
    <text evidence="7">Lacks conserved residue(s) required for the propagation of feature annotation.</text>
</comment>
<evidence type="ECO:0000256" key="7">
    <source>
        <dbReference type="HAMAP-Rule" id="MF_01057"/>
    </source>
</evidence>
<feature type="binding site" evidence="7">
    <location>
        <position position="91"/>
    </location>
    <ligand>
        <name>S-adenosyl-L-methionine</name>
        <dbReference type="ChEBI" id="CHEBI:59789"/>
    </ligand>
</feature>
<comment type="function">
    <text evidence="2 7">Catalyzes the formation of N(7)-methylguanine at position 46 (m7G46) in tRNA.</text>
</comment>
<dbReference type="EMBL" id="JAUSUR010000008">
    <property type="protein sequence ID" value="MDQ0362874.1"/>
    <property type="molecule type" value="Genomic_DNA"/>
</dbReference>
<keyword evidence="6 7" id="KW-0819">tRNA processing</keyword>
<comment type="catalytic activity">
    <reaction evidence="1 7">
        <text>guanosine(46) in tRNA + S-adenosyl-L-methionine = N(7)-methylguanosine(46) in tRNA + S-adenosyl-L-homocysteine</text>
        <dbReference type="Rhea" id="RHEA:42708"/>
        <dbReference type="Rhea" id="RHEA-COMP:10188"/>
        <dbReference type="Rhea" id="RHEA-COMP:10189"/>
        <dbReference type="ChEBI" id="CHEBI:57856"/>
        <dbReference type="ChEBI" id="CHEBI:59789"/>
        <dbReference type="ChEBI" id="CHEBI:74269"/>
        <dbReference type="ChEBI" id="CHEBI:74480"/>
        <dbReference type="EC" id="2.1.1.33"/>
    </reaction>
</comment>
<organism evidence="8 9">
    <name type="scientific">Breznakia pachnodae</name>
    <dbReference type="NCBI Taxonomy" id="265178"/>
    <lineage>
        <taxon>Bacteria</taxon>
        <taxon>Bacillati</taxon>
        <taxon>Bacillota</taxon>
        <taxon>Erysipelotrichia</taxon>
        <taxon>Erysipelotrichales</taxon>
        <taxon>Erysipelotrichaceae</taxon>
        <taxon>Breznakia</taxon>
    </lineage>
</organism>
<feature type="binding site" evidence="7">
    <location>
        <position position="40"/>
    </location>
    <ligand>
        <name>S-adenosyl-L-methionine</name>
        <dbReference type="ChEBI" id="CHEBI:59789"/>
    </ligand>
</feature>
<dbReference type="GO" id="GO:0008176">
    <property type="term" value="F:tRNA (guanine(46)-N7)-methyltransferase activity"/>
    <property type="evidence" value="ECO:0007669"/>
    <property type="project" value="UniProtKB-EC"/>
</dbReference>
<dbReference type="Proteomes" id="UP001230220">
    <property type="component" value="Unassembled WGS sequence"/>
</dbReference>
<dbReference type="Gene3D" id="3.40.50.150">
    <property type="entry name" value="Vaccinia Virus protein VP39"/>
    <property type="match status" value="1"/>
</dbReference>
<keyword evidence="3 7" id="KW-0489">Methyltransferase</keyword>
<proteinExistence type="inferred from homology"/>
<comment type="pathway">
    <text evidence="7">tRNA modification; N(7)-methylguanine-tRNA biosynthesis.</text>
</comment>
<feature type="binding site" evidence="7">
    <location>
        <position position="117"/>
    </location>
    <ligand>
        <name>substrate</name>
    </ligand>
</feature>
<evidence type="ECO:0000256" key="1">
    <source>
        <dbReference type="ARBA" id="ARBA00000142"/>
    </source>
</evidence>
<name>A0ABU0E7J5_9FIRM</name>
<keyword evidence="5 7" id="KW-0949">S-adenosyl-L-methionine</keyword>
<sequence length="207" mass="24721">MRRLKWAKEYIEKSEDVIMNPNEYKGKWSSFLNRERIHVEIGSGKGDYWIGMAALYPESGWIGVEKNESACALSLRKVEETRENVKFIYGDASVIDEWFADGEIDVIHLNFSDPWPKRRTSKRRLSNERFIKKYLDILKEDGEIRMKTDNRKLFEYSIIEFQNNGFELIEIDLDFRSEQHDEDVITEYESKFMELGPIYRAIWKRRA</sequence>
<evidence type="ECO:0000256" key="6">
    <source>
        <dbReference type="ARBA" id="ARBA00022694"/>
    </source>
</evidence>
<gene>
    <name evidence="7" type="primary">trmB</name>
    <name evidence="8" type="ORF">J2S15_003635</name>
</gene>
<dbReference type="InterPro" id="IPR055361">
    <property type="entry name" value="tRNA_methyltr_TrmB_bact"/>
</dbReference>
<dbReference type="Pfam" id="PF02390">
    <property type="entry name" value="Methyltransf_4"/>
    <property type="match status" value="1"/>
</dbReference>
<dbReference type="PANTHER" id="PTHR23417:SF14">
    <property type="entry name" value="PENTACOTRIPEPTIDE-REPEAT REGION OF PRORP DOMAIN-CONTAINING PROTEIN"/>
    <property type="match status" value="1"/>
</dbReference>
<dbReference type="SUPFAM" id="SSF53335">
    <property type="entry name" value="S-adenosyl-L-methionine-dependent methyltransferases"/>
    <property type="match status" value="1"/>
</dbReference>
<feature type="binding site" evidence="7">
    <location>
        <position position="149"/>
    </location>
    <ligand>
        <name>substrate</name>
    </ligand>
</feature>
<evidence type="ECO:0000256" key="2">
    <source>
        <dbReference type="ARBA" id="ARBA00003015"/>
    </source>
</evidence>
<comment type="similarity">
    <text evidence="7">Belongs to the class I-like SAM-binding methyltransferase superfamily. TrmB family.</text>
</comment>
<dbReference type="InterPro" id="IPR029063">
    <property type="entry name" value="SAM-dependent_MTases_sf"/>
</dbReference>
<reference evidence="8 9" key="1">
    <citation type="submission" date="2023-07" db="EMBL/GenBank/DDBJ databases">
        <title>Genomic Encyclopedia of Type Strains, Phase IV (KMG-IV): sequencing the most valuable type-strain genomes for metagenomic binning, comparative biology and taxonomic classification.</title>
        <authorList>
            <person name="Goeker M."/>
        </authorList>
    </citation>
    <scope>NUCLEOTIDE SEQUENCE [LARGE SCALE GENOMIC DNA]</scope>
    <source>
        <strain evidence="8 9">DSM 16784</strain>
    </source>
</reference>
<protein>
    <recommendedName>
        <fullName evidence="7">tRNA (guanine-N(7)-)-methyltransferase</fullName>
        <ecNumber evidence="7">2.1.1.33</ecNumber>
    </recommendedName>
    <alternativeName>
        <fullName evidence="7">tRNA (guanine(46)-N(7))-methyltransferase</fullName>
    </alternativeName>
    <alternativeName>
        <fullName evidence="7">tRNA(m7G46)-methyltransferase</fullName>
    </alternativeName>
</protein>
<feature type="binding site" evidence="7">
    <location>
        <position position="113"/>
    </location>
    <ligand>
        <name>S-adenosyl-L-methionine</name>
        <dbReference type="ChEBI" id="CHEBI:59789"/>
    </ligand>
</feature>
<comment type="caution">
    <text evidence="8">The sequence shown here is derived from an EMBL/GenBank/DDBJ whole genome shotgun (WGS) entry which is preliminary data.</text>
</comment>
<dbReference type="PANTHER" id="PTHR23417">
    <property type="entry name" value="3-DEOXY-D-MANNO-OCTULOSONIC-ACID TRANSFERASE/TRNA GUANINE-N 7 - -METHYLTRANSFERASE"/>
    <property type="match status" value="1"/>
</dbReference>
<dbReference type="InterPro" id="IPR003358">
    <property type="entry name" value="tRNA_(Gua-N-7)_MeTrfase_Trmb"/>
</dbReference>
<evidence type="ECO:0000256" key="4">
    <source>
        <dbReference type="ARBA" id="ARBA00022679"/>
    </source>
</evidence>
<evidence type="ECO:0000313" key="9">
    <source>
        <dbReference type="Proteomes" id="UP001230220"/>
    </source>
</evidence>
<feature type="binding site" evidence="7">
    <location>
        <position position="65"/>
    </location>
    <ligand>
        <name>S-adenosyl-L-methionine</name>
        <dbReference type="ChEBI" id="CHEBI:59789"/>
    </ligand>
</feature>
<dbReference type="PROSITE" id="PS51625">
    <property type="entry name" value="SAM_MT_TRMB"/>
    <property type="match status" value="1"/>
</dbReference>
<evidence type="ECO:0000313" key="8">
    <source>
        <dbReference type="EMBL" id="MDQ0362874.1"/>
    </source>
</evidence>
<dbReference type="NCBIfam" id="TIGR00091">
    <property type="entry name" value="tRNA (guanosine(46)-N7)-methyltransferase TrmB"/>
    <property type="match status" value="1"/>
</dbReference>
<evidence type="ECO:0000256" key="5">
    <source>
        <dbReference type="ARBA" id="ARBA00022691"/>
    </source>
</evidence>
<dbReference type="NCBIfam" id="NF001080">
    <property type="entry name" value="PRK00121.2-2"/>
    <property type="match status" value="1"/>
</dbReference>
<feature type="binding site" evidence="7">
    <location>
        <begin position="186"/>
        <end position="189"/>
    </location>
    <ligand>
        <name>substrate</name>
    </ligand>
</feature>